<evidence type="ECO:0000259" key="2">
    <source>
        <dbReference type="Pfam" id="PF01035"/>
    </source>
</evidence>
<accession>A0A849A2B4</accession>
<organism evidence="3 4">
    <name type="scientific">Nakamurella aerolata</name>
    <dbReference type="NCBI Taxonomy" id="1656892"/>
    <lineage>
        <taxon>Bacteria</taxon>
        <taxon>Bacillati</taxon>
        <taxon>Actinomycetota</taxon>
        <taxon>Actinomycetes</taxon>
        <taxon>Nakamurellales</taxon>
        <taxon>Nakamurellaceae</taxon>
        <taxon>Nakamurella</taxon>
    </lineage>
</organism>
<evidence type="ECO:0000313" key="3">
    <source>
        <dbReference type="EMBL" id="NNG34695.1"/>
    </source>
</evidence>
<dbReference type="SUPFAM" id="SSF46767">
    <property type="entry name" value="Methylated DNA-protein cysteine methyltransferase, C-terminal domain"/>
    <property type="match status" value="1"/>
</dbReference>
<dbReference type="Proteomes" id="UP000562984">
    <property type="component" value="Unassembled WGS sequence"/>
</dbReference>
<dbReference type="AlphaFoldDB" id="A0A849A2B4"/>
<dbReference type="PANTHER" id="PTHR42942:SF1">
    <property type="entry name" value="ALKYLTRANSFERASE-LIKE PROTEIN 1"/>
    <property type="match status" value="1"/>
</dbReference>
<dbReference type="GO" id="GO:0006281">
    <property type="term" value="P:DNA repair"/>
    <property type="evidence" value="ECO:0007669"/>
    <property type="project" value="InterPro"/>
</dbReference>
<reference evidence="3 4" key="1">
    <citation type="submission" date="2020-05" db="EMBL/GenBank/DDBJ databases">
        <title>Nakamurella sp. DB0629 isolated from air conditioner.</title>
        <authorList>
            <person name="Kim D.H."/>
            <person name="Kim D.-U."/>
        </authorList>
    </citation>
    <scope>NUCLEOTIDE SEQUENCE [LARGE SCALE GENOMIC DNA]</scope>
    <source>
        <strain evidence="3 4">DB0629</strain>
    </source>
</reference>
<sequence length="124" mass="13374">MNIELCRRVYAIARLVPTGRVVSYGDIAGMLQVNPRLVGRAMSLCDDLDTAGPDAAPLPWWRVTSSTGGLPDRLLSRARTRWYAEHIAEKANGNGARITRHRADLAALADAAERQLGPLPGVSG</sequence>
<proteinExistence type="predicted"/>
<dbReference type="RefSeq" id="WP_171198289.1">
    <property type="nucleotide sequence ID" value="NZ_JABEND010000001.1"/>
</dbReference>
<dbReference type="InterPro" id="IPR052520">
    <property type="entry name" value="ATL_DNA_repair"/>
</dbReference>
<keyword evidence="3" id="KW-0489">Methyltransferase</keyword>
<dbReference type="GO" id="GO:0032259">
    <property type="term" value="P:methylation"/>
    <property type="evidence" value="ECO:0007669"/>
    <property type="project" value="UniProtKB-KW"/>
</dbReference>
<dbReference type="PANTHER" id="PTHR42942">
    <property type="entry name" value="6-O-METHYLGUANINE DNA METHYLTRANSFERASE"/>
    <property type="match status" value="1"/>
</dbReference>
<evidence type="ECO:0000256" key="1">
    <source>
        <dbReference type="ARBA" id="ARBA00022763"/>
    </source>
</evidence>
<name>A0A849A2B4_9ACTN</name>
<dbReference type="Gene3D" id="1.10.10.10">
    <property type="entry name" value="Winged helix-like DNA-binding domain superfamily/Winged helix DNA-binding domain"/>
    <property type="match status" value="1"/>
</dbReference>
<dbReference type="InterPro" id="IPR014048">
    <property type="entry name" value="MethylDNA_cys_MeTrfase_DNA-bd"/>
</dbReference>
<keyword evidence="1" id="KW-0227">DNA damage</keyword>
<evidence type="ECO:0000313" key="4">
    <source>
        <dbReference type="Proteomes" id="UP000562984"/>
    </source>
</evidence>
<gene>
    <name evidence="3" type="ORF">HKD39_02940</name>
</gene>
<protein>
    <submittedName>
        <fullName evidence="3">Cysteine methyltransferase</fullName>
    </submittedName>
</protein>
<keyword evidence="3" id="KW-0808">Transferase</keyword>
<dbReference type="CDD" id="cd06445">
    <property type="entry name" value="ATase"/>
    <property type="match status" value="1"/>
</dbReference>
<dbReference type="InterPro" id="IPR036217">
    <property type="entry name" value="MethylDNA_cys_MeTrfase_DNAb"/>
</dbReference>
<dbReference type="InterPro" id="IPR036388">
    <property type="entry name" value="WH-like_DNA-bd_sf"/>
</dbReference>
<keyword evidence="4" id="KW-1185">Reference proteome</keyword>
<comment type="caution">
    <text evidence="3">The sequence shown here is derived from an EMBL/GenBank/DDBJ whole genome shotgun (WGS) entry which is preliminary data.</text>
</comment>
<feature type="domain" description="Methylated-DNA-[protein]-cysteine S-methyltransferase DNA binding" evidence="2">
    <location>
        <begin position="6"/>
        <end position="75"/>
    </location>
</feature>
<dbReference type="GO" id="GO:0008168">
    <property type="term" value="F:methyltransferase activity"/>
    <property type="evidence" value="ECO:0007669"/>
    <property type="project" value="UniProtKB-KW"/>
</dbReference>
<dbReference type="EMBL" id="JABEND010000001">
    <property type="protein sequence ID" value="NNG34695.1"/>
    <property type="molecule type" value="Genomic_DNA"/>
</dbReference>
<dbReference type="Pfam" id="PF01035">
    <property type="entry name" value="DNA_binding_1"/>
    <property type="match status" value="1"/>
</dbReference>